<keyword evidence="2" id="KW-0378">Hydrolase</keyword>
<dbReference type="SMART" id="SM00382">
    <property type="entry name" value="AAA"/>
    <property type="match status" value="1"/>
</dbReference>
<protein>
    <submittedName>
        <fullName evidence="2">RecD helicase /ATP-dependent exoDNAse</fullName>
    </submittedName>
</protein>
<dbReference type="SUPFAM" id="SSF52540">
    <property type="entry name" value="P-loop containing nucleoside triphosphate hydrolases"/>
    <property type="match status" value="2"/>
</dbReference>
<dbReference type="InterPro" id="IPR010285">
    <property type="entry name" value="DNA_helicase_pif1-like_DEAD"/>
</dbReference>
<keyword evidence="2" id="KW-0547">Nucleotide-binding</keyword>
<dbReference type="CDD" id="cd18809">
    <property type="entry name" value="SF1_C_RecD"/>
    <property type="match status" value="1"/>
</dbReference>
<name>A0A481YVK0_9VIRU</name>
<dbReference type="EMBL" id="MK500342">
    <property type="protein sequence ID" value="QBK87070.1"/>
    <property type="molecule type" value="Genomic_DNA"/>
</dbReference>
<accession>A0A481YVK0</accession>
<feature type="domain" description="AAA+ ATPase" evidence="1">
    <location>
        <begin position="15"/>
        <end position="166"/>
    </location>
</feature>
<organism evidence="2">
    <name type="scientific">Marseillevirus LCMAC103</name>
    <dbReference type="NCBI Taxonomy" id="2506604"/>
    <lineage>
        <taxon>Viruses</taxon>
        <taxon>Varidnaviria</taxon>
        <taxon>Bamfordvirae</taxon>
        <taxon>Nucleocytoviricota</taxon>
        <taxon>Megaviricetes</taxon>
        <taxon>Pimascovirales</taxon>
        <taxon>Pimascovirales incertae sedis</taxon>
        <taxon>Marseilleviridae</taxon>
    </lineage>
</organism>
<dbReference type="InterPro" id="IPR049163">
    <property type="entry name" value="Pif1-like_2B_dom"/>
</dbReference>
<dbReference type="Gene3D" id="3.40.50.300">
    <property type="entry name" value="P-loop containing nucleotide triphosphate hydrolases"/>
    <property type="match status" value="1"/>
</dbReference>
<keyword evidence="2" id="KW-0347">Helicase</keyword>
<dbReference type="GO" id="GO:0000723">
    <property type="term" value="P:telomere maintenance"/>
    <property type="evidence" value="ECO:0007669"/>
    <property type="project" value="InterPro"/>
</dbReference>
<dbReference type="Pfam" id="PF21530">
    <property type="entry name" value="Pif1_2B_dom"/>
    <property type="match status" value="1"/>
</dbReference>
<dbReference type="GO" id="GO:0003678">
    <property type="term" value="F:DNA helicase activity"/>
    <property type="evidence" value="ECO:0007669"/>
    <property type="project" value="InterPro"/>
</dbReference>
<dbReference type="PANTHER" id="PTHR47642:SF7">
    <property type="entry name" value="ATP-DEPENDENT DNA HELICASE PIF1"/>
    <property type="match status" value="1"/>
</dbReference>
<evidence type="ECO:0000259" key="1">
    <source>
        <dbReference type="SMART" id="SM00382"/>
    </source>
</evidence>
<evidence type="ECO:0000313" key="2">
    <source>
        <dbReference type="EMBL" id="QBK87070.1"/>
    </source>
</evidence>
<reference evidence="2" key="1">
    <citation type="journal article" date="2019" name="MBio">
        <title>Virus Genomes from Deep Sea Sediments Expand the Ocean Megavirome and Support Independent Origins of Viral Gigantism.</title>
        <authorList>
            <person name="Backstrom D."/>
            <person name="Yutin N."/>
            <person name="Jorgensen S.L."/>
            <person name="Dharamshi J."/>
            <person name="Homa F."/>
            <person name="Zaremba-Niedwiedzka K."/>
            <person name="Spang A."/>
            <person name="Wolf Y.I."/>
            <person name="Koonin E.V."/>
            <person name="Ettema T.J."/>
        </authorList>
    </citation>
    <scope>NUCLEOTIDE SEQUENCE</scope>
</reference>
<dbReference type="InterPro" id="IPR003593">
    <property type="entry name" value="AAA+_ATPase"/>
</dbReference>
<gene>
    <name evidence="2" type="ORF">LCMAC103_04140</name>
</gene>
<dbReference type="PANTHER" id="PTHR47642">
    <property type="entry name" value="ATP-DEPENDENT DNA HELICASE"/>
    <property type="match status" value="1"/>
</dbReference>
<dbReference type="GO" id="GO:0006281">
    <property type="term" value="P:DNA repair"/>
    <property type="evidence" value="ECO:0007669"/>
    <property type="project" value="InterPro"/>
</dbReference>
<dbReference type="InterPro" id="IPR027417">
    <property type="entry name" value="P-loop_NTPase"/>
</dbReference>
<dbReference type="Pfam" id="PF05970">
    <property type="entry name" value="PIF1"/>
    <property type="match status" value="1"/>
</dbReference>
<proteinExistence type="predicted"/>
<keyword evidence="2" id="KW-0067">ATP-binding</keyword>
<dbReference type="InterPro" id="IPR051055">
    <property type="entry name" value="PIF1_helicase"/>
</dbReference>
<sequence>MFFSQYECVLEAIHNKWNILLHGPGGCGKTYTIAKLINALTIANPDAVIACTALTGVAAANLRGSIPVDAQTLHRWAGVQLAHGPADQLVRKLYRNREALDRWRTTDILFVDEISMLGKELFEKFDYIARSVRTMRKPFGGIQLVLSGDFLQLPPVDDEWVFTSRRWAELDLVPYIFEDGVGKRYDDPAFFAMLLRARVGKLTADDARRLAARDQAYRDYLSEEEAQPGRAESVKPTLLFPTNRDADIHNSGKLAELDTPVRTYAAADVVNVHPRARQATLDQLDKIIPARIDLRVGAQVMLRANLDVAAGLTNGSRGVVVDLGPEWVLVRFLDGKEANIAPHCWEHVERRRRRAKAAADPEAKTADPSETTASRSQIPLILAWAFTIHKSQSCTINFAIVRLGSAIFAYGQAYVALSRVVNYNSLFLIDFTVDSIFADEAAVAYARQLREDTPVQYE</sequence>